<keyword evidence="6" id="KW-1185">Reference proteome</keyword>
<evidence type="ECO:0000313" key="6">
    <source>
        <dbReference type="Proteomes" id="UP000219331"/>
    </source>
</evidence>
<dbReference type="Pfam" id="PF01037">
    <property type="entry name" value="AsnC_trans_reg"/>
    <property type="match status" value="1"/>
</dbReference>
<evidence type="ECO:0000256" key="3">
    <source>
        <dbReference type="ARBA" id="ARBA00023163"/>
    </source>
</evidence>
<dbReference type="Gene3D" id="1.10.10.10">
    <property type="entry name" value="Winged helix-like DNA-binding domain superfamily/Winged helix DNA-binding domain"/>
    <property type="match status" value="1"/>
</dbReference>
<keyword evidence="3" id="KW-0804">Transcription</keyword>
<dbReference type="Proteomes" id="UP000219331">
    <property type="component" value="Unassembled WGS sequence"/>
</dbReference>
<dbReference type="InterPro" id="IPR019888">
    <property type="entry name" value="Tscrpt_reg_AsnC-like"/>
</dbReference>
<dbReference type="GO" id="GO:0043200">
    <property type="term" value="P:response to amino acid"/>
    <property type="evidence" value="ECO:0007669"/>
    <property type="project" value="TreeGrafter"/>
</dbReference>
<dbReference type="SMART" id="SM00344">
    <property type="entry name" value="HTH_ASNC"/>
    <property type="match status" value="1"/>
</dbReference>
<dbReference type="SUPFAM" id="SSF46785">
    <property type="entry name" value="Winged helix' DNA-binding domain"/>
    <property type="match status" value="1"/>
</dbReference>
<evidence type="ECO:0000313" key="5">
    <source>
        <dbReference type="EMBL" id="SOC25209.1"/>
    </source>
</evidence>
<dbReference type="OrthoDB" id="9809462at2"/>
<evidence type="ECO:0000256" key="2">
    <source>
        <dbReference type="ARBA" id="ARBA00023125"/>
    </source>
</evidence>
<dbReference type="RefSeq" id="WP_067333670.1">
    <property type="nucleotide sequence ID" value="NZ_MBQF01000001.1"/>
</dbReference>
<dbReference type="Pfam" id="PF13404">
    <property type="entry name" value="HTH_AsnC-type"/>
    <property type="match status" value="1"/>
</dbReference>
<dbReference type="InterPro" id="IPR036388">
    <property type="entry name" value="WH-like_DNA-bd_sf"/>
</dbReference>
<proteinExistence type="predicted"/>
<organism evidence="5 6">
    <name type="scientific">Stappia indica</name>
    <dbReference type="NCBI Taxonomy" id="538381"/>
    <lineage>
        <taxon>Bacteria</taxon>
        <taxon>Pseudomonadati</taxon>
        <taxon>Pseudomonadota</taxon>
        <taxon>Alphaproteobacteria</taxon>
        <taxon>Hyphomicrobiales</taxon>
        <taxon>Stappiaceae</taxon>
        <taxon>Stappia</taxon>
    </lineage>
</organism>
<dbReference type="InterPro" id="IPR036390">
    <property type="entry name" value="WH_DNA-bd_sf"/>
</dbReference>
<evidence type="ECO:0000256" key="1">
    <source>
        <dbReference type="ARBA" id="ARBA00023015"/>
    </source>
</evidence>
<dbReference type="EMBL" id="OBML01000014">
    <property type="protein sequence ID" value="SOC25209.1"/>
    <property type="molecule type" value="Genomic_DNA"/>
</dbReference>
<gene>
    <name evidence="5" type="ORF">SAMN05421512_11410</name>
</gene>
<keyword evidence="1" id="KW-0805">Transcription regulation</keyword>
<dbReference type="PROSITE" id="PS50956">
    <property type="entry name" value="HTH_ASNC_2"/>
    <property type="match status" value="1"/>
</dbReference>
<dbReference type="Gene3D" id="3.30.70.920">
    <property type="match status" value="1"/>
</dbReference>
<dbReference type="STRING" id="538381.GCA_001696535_00400"/>
<dbReference type="InterPro" id="IPR019887">
    <property type="entry name" value="Tscrpt_reg_AsnC/Lrp_C"/>
</dbReference>
<dbReference type="InterPro" id="IPR000485">
    <property type="entry name" value="AsnC-type_HTH_dom"/>
</dbReference>
<dbReference type="PRINTS" id="PR00033">
    <property type="entry name" value="HTHASNC"/>
</dbReference>
<dbReference type="AlphaFoldDB" id="A0A285TRC9"/>
<accession>A0A285TRC9</accession>
<dbReference type="PANTHER" id="PTHR30154:SF34">
    <property type="entry name" value="TRANSCRIPTIONAL REGULATOR AZLB"/>
    <property type="match status" value="1"/>
</dbReference>
<dbReference type="InterPro" id="IPR011008">
    <property type="entry name" value="Dimeric_a/b-barrel"/>
</dbReference>
<dbReference type="GO" id="GO:0005829">
    <property type="term" value="C:cytosol"/>
    <property type="evidence" value="ECO:0007669"/>
    <property type="project" value="TreeGrafter"/>
</dbReference>
<reference evidence="5 6" key="1">
    <citation type="submission" date="2017-08" db="EMBL/GenBank/DDBJ databases">
        <authorList>
            <person name="de Groot N.N."/>
        </authorList>
    </citation>
    <scope>NUCLEOTIDE SEQUENCE [LARGE SCALE GENOMIC DNA]</scope>
    <source>
        <strain evidence="5 6">USBA 352</strain>
    </source>
</reference>
<protein>
    <submittedName>
        <fullName evidence="5">Transcriptional regulator, AsnC family</fullName>
    </submittedName>
</protein>
<sequence length="158" mass="17181">MTTGRDALDRKLIALLQMNARMPTADIARRLGVARSTVHERIARLERTGAIAGYTAVLARPDTGSTVRALVMLAVEQQQMRETIRRLATFPEIRTCLTIAGEFDIFLVVEAPQLEDLDEALDEIAVVPGVRRSQSSIVLASKFDRSPATMPPGAPVAG</sequence>
<dbReference type="SUPFAM" id="SSF54909">
    <property type="entry name" value="Dimeric alpha+beta barrel"/>
    <property type="match status" value="1"/>
</dbReference>
<evidence type="ECO:0000259" key="4">
    <source>
        <dbReference type="PROSITE" id="PS50956"/>
    </source>
</evidence>
<feature type="domain" description="HTH asnC-type" evidence="4">
    <location>
        <begin position="6"/>
        <end position="66"/>
    </location>
</feature>
<dbReference type="GO" id="GO:0043565">
    <property type="term" value="F:sequence-specific DNA binding"/>
    <property type="evidence" value="ECO:0007669"/>
    <property type="project" value="InterPro"/>
</dbReference>
<dbReference type="PANTHER" id="PTHR30154">
    <property type="entry name" value="LEUCINE-RESPONSIVE REGULATORY PROTEIN"/>
    <property type="match status" value="1"/>
</dbReference>
<name>A0A285TRC9_9HYPH</name>
<keyword evidence="2" id="KW-0238">DNA-binding</keyword>